<accession>A0A3P1CQ61</accession>
<protein>
    <submittedName>
        <fullName evidence="2">Uncharacterized protein</fullName>
    </submittedName>
</protein>
<evidence type="ECO:0000313" key="3">
    <source>
        <dbReference type="Proteomes" id="UP000274271"/>
    </source>
</evidence>
<feature type="coiled-coil region" evidence="1">
    <location>
        <begin position="41"/>
        <end position="89"/>
    </location>
</feature>
<evidence type="ECO:0000313" key="2">
    <source>
        <dbReference type="EMBL" id="RRB15405.1"/>
    </source>
</evidence>
<evidence type="ECO:0000256" key="1">
    <source>
        <dbReference type="SAM" id="Coils"/>
    </source>
</evidence>
<comment type="caution">
    <text evidence="2">The sequence shown here is derived from an EMBL/GenBank/DDBJ whole genome shotgun (WGS) entry which is preliminary data.</text>
</comment>
<dbReference type="EMBL" id="RQJP01000002">
    <property type="protein sequence ID" value="RRB15405.1"/>
    <property type="molecule type" value="Genomic_DNA"/>
</dbReference>
<dbReference type="Proteomes" id="UP000274271">
    <property type="component" value="Unassembled WGS sequence"/>
</dbReference>
<sequence>MNLLRLVINATPADDLPFRHVNWYQNEIAQIERAIRIQAGIEQVAESIRKYEKLAHDLELERKQRSRMLAKIQSRMDKLKAEIELVNYQFSTN</sequence>
<dbReference type="RefSeq" id="WP_124907009.1">
    <property type="nucleotide sequence ID" value="NZ_RQJP01000002.1"/>
</dbReference>
<name>A0A3P1CQ61_9BACT</name>
<keyword evidence="3" id="KW-1185">Reference proteome</keyword>
<gene>
    <name evidence="2" type="ORF">EHT87_12815</name>
</gene>
<organism evidence="2 3">
    <name type="scientific">Larkinella knui</name>
    <dbReference type="NCBI Taxonomy" id="2025310"/>
    <lineage>
        <taxon>Bacteria</taxon>
        <taxon>Pseudomonadati</taxon>
        <taxon>Bacteroidota</taxon>
        <taxon>Cytophagia</taxon>
        <taxon>Cytophagales</taxon>
        <taxon>Spirosomataceae</taxon>
        <taxon>Larkinella</taxon>
    </lineage>
</organism>
<keyword evidence="1" id="KW-0175">Coiled coil</keyword>
<proteinExistence type="predicted"/>
<reference evidence="2 3" key="1">
    <citation type="submission" date="2018-11" db="EMBL/GenBank/DDBJ databases">
        <authorList>
            <person name="Zhou Z."/>
            <person name="Wang G."/>
        </authorList>
    </citation>
    <scope>NUCLEOTIDE SEQUENCE [LARGE SCALE GENOMIC DNA]</scope>
    <source>
        <strain evidence="2 3">KCTC42998</strain>
    </source>
</reference>
<dbReference type="AlphaFoldDB" id="A0A3P1CQ61"/>